<comment type="caution">
    <text evidence="9">Lacks conserved residue(s) required for the propagation of feature annotation.</text>
</comment>
<dbReference type="Gene3D" id="1.10.8.60">
    <property type="match status" value="1"/>
</dbReference>
<evidence type="ECO:0000256" key="2">
    <source>
        <dbReference type="ARBA" id="ARBA00022741"/>
    </source>
</evidence>
<evidence type="ECO:0000256" key="10">
    <source>
        <dbReference type="SAM" id="MobiDB-lite"/>
    </source>
</evidence>
<dbReference type="CDD" id="cd00009">
    <property type="entry name" value="AAA"/>
    <property type="match status" value="1"/>
</dbReference>
<keyword evidence="6 9" id="KW-0238">DNA-binding</keyword>
<feature type="region of interest" description="Small ATPAse domain (RuvB-S)" evidence="9">
    <location>
        <begin position="189"/>
        <end position="259"/>
    </location>
</feature>
<dbReference type="GO" id="GO:0005737">
    <property type="term" value="C:cytoplasm"/>
    <property type="evidence" value="ECO:0007669"/>
    <property type="project" value="UniProtKB-SubCell"/>
</dbReference>
<keyword evidence="2 9" id="KW-0547">Nucleotide-binding</keyword>
<feature type="binding site" evidence="9">
    <location>
        <position position="188"/>
    </location>
    <ligand>
        <name>ATP</name>
        <dbReference type="ChEBI" id="CHEBI:30616"/>
    </ligand>
</feature>
<dbReference type="GO" id="GO:0000400">
    <property type="term" value="F:four-way junction DNA binding"/>
    <property type="evidence" value="ECO:0007669"/>
    <property type="project" value="UniProtKB-UniRule"/>
</dbReference>
<dbReference type="Gene3D" id="3.40.50.300">
    <property type="entry name" value="P-loop containing nucleotide triphosphate hydrolases"/>
    <property type="match status" value="1"/>
</dbReference>
<feature type="binding site" evidence="9">
    <location>
        <position position="27"/>
    </location>
    <ligand>
        <name>ATP</name>
        <dbReference type="ChEBI" id="CHEBI:30616"/>
    </ligand>
</feature>
<dbReference type="Gene3D" id="1.10.10.10">
    <property type="entry name" value="Winged helix-like DNA-binding domain superfamily/Winged helix DNA-binding domain"/>
    <property type="match status" value="1"/>
</dbReference>
<accession>A0A1G2FXM8</accession>
<feature type="binding site" evidence="9">
    <location>
        <position position="73"/>
    </location>
    <ligand>
        <name>ATP</name>
        <dbReference type="ChEBI" id="CHEBI:30616"/>
    </ligand>
</feature>
<dbReference type="EC" id="3.6.4.-" evidence="9"/>
<dbReference type="AlphaFoldDB" id="A0A1G2FXM8"/>
<feature type="binding site" evidence="9">
    <location>
        <position position="68"/>
    </location>
    <ligand>
        <name>ATP</name>
        <dbReference type="ChEBI" id="CHEBI:30616"/>
    </ligand>
</feature>
<feature type="binding site" evidence="9">
    <location>
        <position position="317"/>
    </location>
    <ligand>
        <name>DNA</name>
        <dbReference type="ChEBI" id="CHEBI:16991"/>
    </ligand>
</feature>
<dbReference type="Proteomes" id="UP000176700">
    <property type="component" value="Unassembled WGS sequence"/>
</dbReference>
<dbReference type="Pfam" id="PF05491">
    <property type="entry name" value="WHD_RuvB"/>
    <property type="match status" value="1"/>
</dbReference>
<dbReference type="SUPFAM" id="SSF52540">
    <property type="entry name" value="P-loop containing nucleoside triphosphate hydrolases"/>
    <property type="match status" value="1"/>
</dbReference>
<keyword evidence="1 9" id="KW-0963">Cytoplasm</keyword>
<dbReference type="GO" id="GO:0048476">
    <property type="term" value="C:Holliday junction resolvase complex"/>
    <property type="evidence" value="ECO:0007669"/>
    <property type="project" value="UniProtKB-UniRule"/>
</dbReference>
<keyword evidence="4 9" id="KW-0378">Hydrolase</keyword>
<dbReference type="Pfam" id="PF05496">
    <property type="entry name" value="RuvB_N"/>
    <property type="match status" value="1"/>
</dbReference>
<feature type="binding site" evidence="9">
    <location>
        <position position="72"/>
    </location>
    <ligand>
        <name>Mg(2+)</name>
        <dbReference type="ChEBI" id="CHEBI:18420"/>
    </ligand>
</feature>
<evidence type="ECO:0000256" key="6">
    <source>
        <dbReference type="ARBA" id="ARBA00023125"/>
    </source>
</evidence>
<feature type="binding site" evidence="9">
    <location>
        <position position="322"/>
    </location>
    <ligand>
        <name>DNA</name>
        <dbReference type="ChEBI" id="CHEBI:16991"/>
    </ligand>
</feature>
<comment type="domain">
    <text evidence="9">Has 3 domains, the large (RuvB-L) and small ATPase (RuvB-S) domains and the C-terminal head (RuvB-H) domain. The head domain binds DNA, while the ATPase domains jointly bind ATP, ADP or are empty depending on the state of the subunit in the translocation cycle. During a single DNA translocation step the structure of each domain remains the same, but their relative positions change.</text>
</comment>
<dbReference type="InterPro" id="IPR027417">
    <property type="entry name" value="P-loop_NTPase"/>
</dbReference>
<dbReference type="PANTHER" id="PTHR42848">
    <property type="match status" value="1"/>
</dbReference>
<evidence type="ECO:0000256" key="3">
    <source>
        <dbReference type="ARBA" id="ARBA00022763"/>
    </source>
</evidence>
<feature type="region of interest" description="Head domain (RuvB-H)" evidence="9">
    <location>
        <begin position="262"/>
        <end position="345"/>
    </location>
</feature>
<dbReference type="Pfam" id="PF17864">
    <property type="entry name" value="AAA_lid_4"/>
    <property type="match status" value="1"/>
</dbReference>
<feature type="compositionally biased region" description="Basic and acidic residues" evidence="10">
    <location>
        <begin position="11"/>
        <end position="23"/>
    </location>
</feature>
<dbReference type="InterPro" id="IPR041445">
    <property type="entry name" value="AAA_lid_4"/>
</dbReference>
<keyword evidence="7 9" id="KW-0233">DNA recombination</keyword>
<gene>
    <name evidence="9" type="primary">ruvB</name>
    <name evidence="12" type="ORF">A2W41_00715</name>
</gene>
<feature type="binding site" evidence="9">
    <location>
        <position position="26"/>
    </location>
    <ligand>
        <name>ATP</name>
        <dbReference type="ChEBI" id="CHEBI:30616"/>
    </ligand>
</feature>
<evidence type="ECO:0000313" key="13">
    <source>
        <dbReference type="Proteomes" id="UP000176700"/>
    </source>
</evidence>
<evidence type="ECO:0000256" key="9">
    <source>
        <dbReference type="HAMAP-Rule" id="MF_00016"/>
    </source>
</evidence>
<dbReference type="InterPro" id="IPR036388">
    <property type="entry name" value="WH-like_DNA-bd_sf"/>
</dbReference>
<evidence type="ECO:0000256" key="1">
    <source>
        <dbReference type="ARBA" id="ARBA00022490"/>
    </source>
</evidence>
<dbReference type="SMART" id="SM00382">
    <property type="entry name" value="AAA"/>
    <property type="match status" value="1"/>
</dbReference>
<dbReference type="GO" id="GO:0016887">
    <property type="term" value="F:ATP hydrolysis activity"/>
    <property type="evidence" value="ECO:0007669"/>
    <property type="project" value="RHEA"/>
</dbReference>
<keyword evidence="3 9" id="KW-0227">DNA damage</keyword>
<proteinExistence type="inferred from homology"/>
<comment type="caution">
    <text evidence="12">The sequence shown here is derived from an EMBL/GenBank/DDBJ whole genome shotgun (WGS) entry which is preliminary data.</text>
</comment>
<evidence type="ECO:0000256" key="7">
    <source>
        <dbReference type="ARBA" id="ARBA00023172"/>
    </source>
</evidence>
<dbReference type="InterPro" id="IPR008824">
    <property type="entry name" value="RuvB-like_N"/>
</dbReference>
<feature type="binding site" evidence="9">
    <location>
        <position position="71"/>
    </location>
    <ligand>
        <name>ATP</name>
        <dbReference type="ChEBI" id="CHEBI:30616"/>
    </ligand>
</feature>
<evidence type="ECO:0000313" key="12">
    <source>
        <dbReference type="EMBL" id="OGZ42823.1"/>
    </source>
</evidence>
<evidence type="ECO:0000256" key="5">
    <source>
        <dbReference type="ARBA" id="ARBA00022840"/>
    </source>
</evidence>
<comment type="function">
    <text evidence="9">The RuvA-RuvB-RuvC complex processes Holliday junction (HJ) DNA during genetic recombination and DNA repair, while the RuvA-RuvB complex plays an important role in the rescue of blocked DNA replication forks via replication fork reversal (RFR). RuvA specifically binds to HJ cruciform DNA, conferring on it an open structure. The RuvB hexamer acts as an ATP-dependent pump, pulling dsDNA into and through the RuvAB complex. RuvB forms 2 homohexamers on either side of HJ DNA bound by 1 or 2 RuvA tetramers; 4 subunits per hexamer contact DNA at a time. Coordinated motions by a converter formed by DNA-disengaged RuvB subunits stimulates ATP hydrolysis and nucleotide exchange. Immobilization of the converter enables RuvB to convert the ATP-contained energy into a lever motion, pulling 2 nucleotides of DNA out of the RuvA tetramer per ATP hydrolyzed, thus driving DNA branch migration. The RuvB motors rotate together with the DNA substrate, which together with the progressing nucleotide cycle form the mechanistic basis for DNA recombination by continuous HJ branch migration. Branch migration allows RuvC to scan DNA until it finds its consensus sequence, where it cleaves and resolves cruciform DNA.</text>
</comment>
<sequence length="345" mass="38287">MSTPPNKNKKEKVGERPEPGRLDAALRPRRWKEYVGQEQVKKALSVLIEAAQKRKEPVEHLLLYGPAGLGKTTLAHLVAKEMNAQIKVTSGPVIERVGDLAALLTNLSEGDILFIDEAHRINKLAEEMLYSAMESGALDIIIGKGPSARTIQLDLPSFTLIAATTRISLLSSPLRSRFSGGVFRLEFYDESDIRNIVERSSNILGILTEKDAVREIALRSRRTPRIANQLLKRCRDVADVVGSKEITRAIAMEALELLDIDEKGLNGEDRRLLKSLIIKHRGGPVGLNTLAASISEDVGTIEEVYEPYLIRLGFIERTPKGRVATIHAFKHLGIDVSNDKQSRFF</sequence>
<organism evidence="12 13">
    <name type="scientific">Candidatus Ryanbacteria bacterium RIFCSPHIGHO2_01_45_13</name>
    <dbReference type="NCBI Taxonomy" id="1802112"/>
    <lineage>
        <taxon>Bacteria</taxon>
        <taxon>Candidatus Ryaniibacteriota</taxon>
    </lineage>
</organism>
<feature type="binding site" evidence="9">
    <location>
        <position position="177"/>
    </location>
    <ligand>
        <name>ATP</name>
        <dbReference type="ChEBI" id="CHEBI:30616"/>
    </ligand>
</feature>
<dbReference type="EMBL" id="MHNI01000013">
    <property type="protein sequence ID" value="OGZ42823.1"/>
    <property type="molecule type" value="Genomic_DNA"/>
</dbReference>
<feature type="binding site" evidence="9">
    <location>
        <position position="72"/>
    </location>
    <ligand>
        <name>ATP</name>
        <dbReference type="ChEBI" id="CHEBI:30616"/>
    </ligand>
</feature>
<dbReference type="InterPro" id="IPR003593">
    <property type="entry name" value="AAA+_ATPase"/>
</dbReference>
<name>A0A1G2FXM8_9BACT</name>
<protein>
    <recommendedName>
        <fullName evidence="9">Holliday junction branch migration complex subunit RuvB</fullName>
        <ecNumber evidence="9">3.6.4.-</ecNumber>
    </recommendedName>
</protein>
<dbReference type="InterPro" id="IPR008823">
    <property type="entry name" value="RuvB_wg_C"/>
</dbReference>
<comment type="subunit">
    <text evidence="9">Homohexamer. Forms an RuvA(8)-RuvB(12)-Holliday junction (HJ) complex. HJ DNA is sandwiched between 2 RuvA tetramers; dsDNA enters through RuvA and exits via RuvB. An RuvB hexamer assembles on each DNA strand where it exits the tetramer. Each RuvB hexamer is contacted by two RuvA subunits (via domain III) on 2 adjacent RuvB subunits; this complex drives branch migration. In the full resolvosome a probable DNA-RuvA(4)-RuvB(12)-RuvC(2) complex forms which resolves the HJ.</text>
</comment>
<comment type="similarity">
    <text evidence="9">Belongs to the RuvB family.</text>
</comment>
<dbReference type="SUPFAM" id="SSF46785">
    <property type="entry name" value="Winged helix' DNA-binding domain"/>
    <property type="match status" value="1"/>
</dbReference>
<dbReference type="GO" id="GO:0009378">
    <property type="term" value="F:four-way junction helicase activity"/>
    <property type="evidence" value="ECO:0007669"/>
    <property type="project" value="InterPro"/>
</dbReference>
<dbReference type="NCBIfam" id="NF000868">
    <property type="entry name" value="PRK00080.1"/>
    <property type="match status" value="1"/>
</dbReference>
<feature type="domain" description="AAA+ ATPase" evidence="11">
    <location>
        <begin position="57"/>
        <end position="187"/>
    </location>
</feature>
<keyword evidence="12" id="KW-0347">Helicase</keyword>
<evidence type="ECO:0000259" key="11">
    <source>
        <dbReference type="SMART" id="SM00382"/>
    </source>
</evidence>
<dbReference type="GO" id="GO:0005524">
    <property type="term" value="F:ATP binding"/>
    <property type="evidence" value="ECO:0007669"/>
    <property type="project" value="UniProtKB-UniRule"/>
</dbReference>
<evidence type="ECO:0000256" key="8">
    <source>
        <dbReference type="ARBA" id="ARBA00023204"/>
    </source>
</evidence>
<dbReference type="GO" id="GO:0006281">
    <property type="term" value="P:DNA repair"/>
    <property type="evidence" value="ECO:0007669"/>
    <property type="project" value="UniProtKB-UniRule"/>
</dbReference>
<dbReference type="PANTHER" id="PTHR42848:SF1">
    <property type="entry name" value="HOLLIDAY JUNCTION BRANCH MIGRATION COMPLEX SUBUNIT RUVB"/>
    <property type="match status" value="1"/>
</dbReference>
<comment type="subcellular location">
    <subcellularLocation>
        <location evidence="9">Cytoplasm</location>
    </subcellularLocation>
</comment>
<comment type="catalytic activity">
    <reaction evidence="9">
        <text>ATP + H2O = ADP + phosphate + H(+)</text>
        <dbReference type="Rhea" id="RHEA:13065"/>
        <dbReference type="ChEBI" id="CHEBI:15377"/>
        <dbReference type="ChEBI" id="CHEBI:15378"/>
        <dbReference type="ChEBI" id="CHEBI:30616"/>
        <dbReference type="ChEBI" id="CHEBI:43474"/>
        <dbReference type="ChEBI" id="CHEBI:456216"/>
    </reaction>
</comment>
<feature type="region of interest" description="Disordered" evidence="10">
    <location>
        <begin position="1"/>
        <end position="23"/>
    </location>
</feature>
<feature type="binding site" evidence="9">
    <location>
        <position position="225"/>
    </location>
    <ligand>
        <name>ATP</name>
        <dbReference type="ChEBI" id="CHEBI:30616"/>
    </ligand>
</feature>
<keyword evidence="5 9" id="KW-0067">ATP-binding</keyword>
<dbReference type="HAMAP" id="MF_00016">
    <property type="entry name" value="DNA_HJ_migration_RuvB"/>
    <property type="match status" value="1"/>
</dbReference>
<dbReference type="NCBIfam" id="TIGR00635">
    <property type="entry name" value="ruvB"/>
    <property type="match status" value="1"/>
</dbReference>
<reference evidence="12 13" key="1">
    <citation type="journal article" date="2016" name="Nat. Commun.">
        <title>Thousands of microbial genomes shed light on interconnected biogeochemical processes in an aquifer system.</title>
        <authorList>
            <person name="Anantharaman K."/>
            <person name="Brown C.T."/>
            <person name="Hug L.A."/>
            <person name="Sharon I."/>
            <person name="Castelle C.J."/>
            <person name="Probst A.J."/>
            <person name="Thomas B.C."/>
            <person name="Singh A."/>
            <person name="Wilkins M.J."/>
            <person name="Karaoz U."/>
            <person name="Brodie E.L."/>
            <person name="Williams K.H."/>
            <person name="Hubbard S.S."/>
            <person name="Banfield J.F."/>
        </authorList>
    </citation>
    <scope>NUCLEOTIDE SEQUENCE [LARGE SCALE GENOMIC DNA]</scope>
</reference>
<dbReference type="InterPro" id="IPR004605">
    <property type="entry name" value="DNA_helicase_Holl-junc_RuvB"/>
</dbReference>
<keyword evidence="8 9" id="KW-0234">DNA repair</keyword>
<dbReference type="GO" id="GO:0006310">
    <property type="term" value="P:DNA recombination"/>
    <property type="evidence" value="ECO:0007669"/>
    <property type="project" value="UniProtKB-UniRule"/>
</dbReference>
<dbReference type="InterPro" id="IPR036390">
    <property type="entry name" value="WH_DNA-bd_sf"/>
</dbReference>
<evidence type="ECO:0000256" key="4">
    <source>
        <dbReference type="ARBA" id="ARBA00022801"/>
    </source>
</evidence>